<dbReference type="AlphaFoldDB" id="Q6CWX8"/>
<evidence type="ECO:0000256" key="1">
    <source>
        <dbReference type="SAM" id="MobiDB-lite"/>
    </source>
</evidence>
<dbReference type="HOGENOM" id="CLU_007020_0_0_1"/>
<dbReference type="PaxDb" id="284590-Q6CWX8"/>
<gene>
    <name evidence="2" type="ORF">KLLA0_B00693g</name>
</gene>
<dbReference type="EMBL" id="CR382122">
    <property type="protein sequence ID" value="CAH01954.1"/>
    <property type="molecule type" value="Genomic_DNA"/>
</dbReference>
<feature type="region of interest" description="Disordered" evidence="1">
    <location>
        <begin position="392"/>
        <end position="434"/>
    </location>
</feature>
<feature type="region of interest" description="Disordered" evidence="1">
    <location>
        <begin position="477"/>
        <end position="497"/>
    </location>
</feature>
<feature type="region of interest" description="Disordered" evidence="1">
    <location>
        <begin position="446"/>
        <end position="465"/>
    </location>
</feature>
<keyword evidence="3" id="KW-1185">Reference proteome</keyword>
<feature type="compositionally biased region" description="Polar residues" evidence="1">
    <location>
        <begin position="417"/>
        <end position="432"/>
    </location>
</feature>
<proteinExistence type="predicted"/>
<feature type="compositionally biased region" description="Polar residues" evidence="1">
    <location>
        <begin position="1"/>
        <end position="42"/>
    </location>
</feature>
<dbReference type="KEGG" id="kla:KLLA0_B00693g"/>
<evidence type="ECO:0000313" key="2">
    <source>
        <dbReference type="EMBL" id="CAH01954.1"/>
    </source>
</evidence>
<feature type="region of interest" description="Disordered" evidence="1">
    <location>
        <begin position="1"/>
        <end position="93"/>
    </location>
</feature>
<dbReference type="Proteomes" id="UP000000598">
    <property type="component" value="Chromosome B"/>
</dbReference>
<feature type="region of interest" description="Disordered" evidence="1">
    <location>
        <begin position="142"/>
        <end position="163"/>
    </location>
</feature>
<feature type="region of interest" description="Disordered" evidence="1">
    <location>
        <begin position="645"/>
        <end position="674"/>
    </location>
</feature>
<sequence length="855" mass="95715">MSYFSTPTKQSKSTYSPQSCLKQQDMNSSFQKSHKPCSSQVRFSLPVEERSSDIDTTIDNDEENHPNSHFGHEKNPHFLDSDKSHTRMSCSRSESPSKIVYPASLNMHEEMPTFVDYSKKVNVPVPKEIWDHHNRYQSMSTMDHSGSIHATPDGSPRKSHSRNNSIQSIIVETIETYNPRSGNNCTLDFQERPILLPNENTASELYIRSDSPMNKYEVPIPLQIHLPPYLSPDNKNKRRNSLVFDGDGYSVYLGDGDSDASSSSDTQDYLQNYVEESDVSIPSADNNLSFNVSDDDVDAKLGIDEDANVDLKKQVRNLKKSSTHHSKPALNKTLPEIEIQNPEAKLVKSNALKILATPTKEITIPAIEDIPRPTTKNGTLAFFNSFTESKEQISSKNSECPAKNEPNLNFKFPPNSEVPNDDNNFLKTSADPSNADIERRRQMLRQNMGPRSHAHKRSRSIHNGTDMFVTMSPVNDIHTQEESSPPAPKIPQRSPLRPSSMLSLRTEYPGSETATVAINSRNKTLSIDETPGDKSVEEVYDISSVYSSEDDQQFSFMNSAEALPKVTVDEQSQDDEVPSKATPIAIIVEKNAEQGRVNSSSPIPPKPLSTIHSFATNIETSLEIPTSRIMAEALKDISRNRSLLDPATRLSNNTKTNSQSSYESEVSHRSYSSIATTVTEPALTETTGKKSDQYKLPNIWQAKSSKAPETRPSCYSNDKLRASDSNKLQDFHSHYNLDKDYTILENHGGKMVEVIVLDPPEDDAKNHSLSFASPRSQRKSAEIADLCEQTAEELKGLILELTSNNKKEPGTISKSKSLPPLPRPLLNGQKNALRHNKMSPEKQRRYMERIQGIQH</sequence>
<feature type="region of interest" description="Disordered" evidence="1">
    <location>
        <begin position="806"/>
        <end position="845"/>
    </location>
</feature>
<dbReference type="eggNOG" id="ENOG502RI27">
    <property type="taxonomic scope" value="Eukaryota"/>
</dbReference>
<protein>
    <submittedName>
        <fullName evidence="2">KLLA0B00693p</fullName>
    </submittedName>
</protein>
<name>Q6CWX8_KLULA</name>
<feature type="compositionally biased region" description="Polar residues" evidence="1">
    <location>
        <begin position="649"/>
        <end position="674"/>
    </location>
</feature>
<reference evidence="2 3" key="1">
    <citation type="journal article" date="2004" name="Nature">
        <title>Genome evolution in yeasts.</title>
        <authorList>
            <consortium name="Genolevures"/>
            <person name="Dujon B."/>
            <person name="Sherman D."/>
            <person name="Fischer G."/>
            <person name="Durrens P."/>
            <person name="Casaregola S."/>
            <person name="Lafontaine I."/>
            <person name="de Montigny J."/>
            <person name="Marck C."/>
            <person name="Neuveglise C."/>
            <person name="Talla E."/>
            <person name="Goffard N."/>
            <person name="Frangeul L."/>
            <person name="Aigle M."/>
            <person name="Anthouard V."/>
            <person name="Babour A."/>
            <person name="Barbe V."/>
            <person name="Barnay S."/>
            <person name="Blanchin S."/>
            <person name="Beckerich J.M."/>
            <person name="Beyne E."/>
            <person name="Bleykasten C."/>
            <person name="Boisrame A."/>
            <person name="Boyer J."/>
            <person name="Cattolico L."/>
            <person name="Confanioleri F."/>
            <person name="de Daruvar A."/>
            <person name="Despons L."/>
            <person name="Fabre E."/>
            <person name="Fairhead C."/>
            <person name="Ferry-Dumazet H."/>
            <person name="Groppi A."/>
            <person name="Hantraye F."/>
            <person name="Hennequin C."/>
            <person name="Jauniaux N."/>
            <person name="Joyet P."/>
            <person name="Kachouri R."/>
            <person name="Kerrest A."/>
            <person name="Koszul R."/>
            <person name="Lemaire M."/>
            <person name="Lesur I."/>
            <person name="Ma L."/>
            <person name="Muller H."/>
            <person name="Nicaud J.M."/>
            <person name="Nikolski M."/>
            <person name="Oztas S."/>
            <person name="Ozier-Kalogeropoulos O."/>
            <person name="Pellenz S."/>
            <person name="Potier S."/>
            <person name="Richard G.F."/>
            <person name="Straub M.L."/>
            <person name="Suleau A."/>
            <person name="Swennene D."/>
            <person name="Tekaia F."/>
            <person name="Wesolowski-Louvel M."/>
            <person name="Westhof E."/>
            <person name="Wirth B."/>
            <person name="Zeniou-Meyer M."/>
            <person name="Zivanovic I."/>
            <person name="Bolotin-Fukuhara M."/>
            <person name="Thierry A."/>
            <person name="Bouchier C."/>
            <person name="Caudron B."/>
            <person name="Scarpelli C."/>
            <person name="Gaillardin C."/>
            <person name="Weissenbach J."/>
            <person name="Wincker P."/>
            <person name="Souciet J.L."/>
        </authorList>
    </citation>
    <scope>NUCLEOTIDE SEQUENCE [LARGE SCALE GENOMIC DNA]</scope>
    <source>
        <strain evidence="3">ATCC 8585 / CBS 2359 / DSM 70799 / NBRC 1267 / NRRL Y-1140 / WM37</strain>
    </source>
</reference>
<organism evidence="2 3">
    <name type="scientific">Kluyveromyces lactis (strain ATCC 8585 / CBS 2359 / DSM 70799 / NBRC 1267 / NRRL Y-1140 / WM37)</name>
    <name type="common">Yeast</name>
    <name type="synonym">Candida sphaerica</name>
    <dbReference type="NCBI Taxonomy" id="284590"/>
    <lineage>
        <taxon>Eukaryota</taxon>
        <taxon>Fungi</taxon>
        <taxon>Dikarya</taxon>
        <taxon>Ascomycota</taxon>
        <taxon>Saccharomycotina</taxon>
        <taxon>Saccharomycetes</taxon>
        <taxon>Saccharomycetales</taxon>
        <taxon>Saccharomycetaceae</taxon>
        <taxon>Kluyveromyces</taxon>
    </lineage>
</organism>
<dbReference type="FunCoup" id="Q6CWX8">
    <property type="interactions" value="115"/>
</dbReference>
<evidence type="ECO:0000313" key="3">
    <source>
        <dbReference type="Proteomes" id="UP000000598"/>
    </source>
</evidence>
<feature type="compositionally biased region" description="Basic and acidic residues" evidence="1">
    <location>
        <begin position="63"/>
        <end position="85"/>
    </location>
</feature>
<dbReference type="InParanoid" id="Q6CWX8"/>
<accession>Q6CWX8</accession>